<proteinExistence type="evidence at transcript level"/>
<name>K9J6E5_DESRO</name>
<keyword evidence="1" id="KW-1133">Transmembrane helix</keyword>
<dbReference type="EMBL" id="GABZ01000116">
    <property type="protein sequence ID" value="JAA53409.1"/>
    <property type="molecule type" value="mRNA"/>
</dbReference>
<feature type="non-terminal residue" evidence="2">
    <location>
        <position position="98"/>
    </location>
</feature>
<protein>
    <submittedName>
        <fullName evidence="2">Uncharacterized protein</fullName>
    </submittedName>
</protein>
<evidence type="ECO:0000256" key="1">
    <source>
        <dbReference type="SAM" id="Phobius"/>
    </source>
</evidence>
<keyword evidence="1" id="KW-0472">Membrane</keyword>
<organism evidence="2">
    <name type="scientific">Desmodus rotundus</name>
    <name type="common">Vampire bat</name>
    <dbReference type="NCBI Taxonomy" id="9430"/>
    <lineage>
        <taxon>Eukaryota</taxon>
        <taxon>Metazoa</taxon>
        <taxon>Chordata</taxon>
        <taxon>Craniata</taxon>
        <taxon>Vertebrata</taxon>
        <taxon>Euteleostomi</taxon>
        <taxon>Mammalia</taxon>
        <taxon>Eutheria</taxon>
        <taxon>Laurasiatheria</taxon>
        <taxon>Chiroptera</taxon>
        <taxon>Yangochiroptera</taxon>
        <taxon>Phyllostomidae</taxon>
        <taxon>Desmodontinae</taxon>
        <taxon>Desmodus</taxon>
    </lineage>
</organism>
<dbReference type="AlphaFoldDB" id="K9J6E5"/>
<feature type="transmembrane region" description="Helical" evidence="1">
    <location>
        <begin position="54"/>
        <end position="80"/>
    </location>
</feature>
<reference evidence="2" key="1">
    <citation type="submission" date="2012-11" db="EMBL/GenBank/DDBJ databases">
        <title>The Vampirome: Transcriptome and Proteome Analysis of the Submandibular and Accessory Glands of the Vampire Bat and Vector of Human Rabies, Desmodus rotundus.</title>
        <authorList>
            <person name="Francischetti I.M.B."/>
            <person name="Assumpcao T.C.F."/>
            <person name="Ma D."/>
            <person name="Vicente E.C."/>
            <person name="Ribeiro J.M.C."/>
        </authorList>
    </citation>
    <scope>NUCLEOTIDE SEQUENCE</scope>
    <source>
        <tissue evidence="2">Salivary gland</tissue>
    </source>
</reference>
<keyword evidence="1" id="KW-0812">Transmembrane</keyword>
<accession>K9J6E5</accession>
<evidence type="ECO:0000313" key="2">
    <source>
        <dbReference type="EMBL" id="JAA53409.1"/>
    </source>
</evidence>
<sequence length="98" mass="11206">MAYDMEHLFMCLLAFCIFSGQVSVVSSLLSNQVLFLLLKSSLYILDNSTLSNISFANISSQSVALLLILLTMSFIVFYFYEVQFINYFFYGSCLWCSI</sequence>